<keyword evidence="3" id="KW-1185">Reference proteome</keyword>
<dbReference type="Pfam" id="PF13692">
    <property type="entry name" value="Glyco_trans_1_4"/>
    <property type="match status" value="1"/>
</dbReference>
<evidence type="ECO:0000313" key="2">
    <source>
        <dbReference type="EMBL" id="MDR6967859.1"/>
    </source>
</evidence>
<gene>
    <name evidence="2" type="ORF">J2X31_001873</name>
</gene>
<dbReference type="Proteomes" id="UP001255185">
    <property type="component" value="Unassembled WGS sequence"/>
</dbReference>
<dbReference type="InterPro" id="IPR028098">
    <property type="entry name" value="Glyco_trans_4-like_N"/>
</dbReference>
<feature type="domain" description="Glycosyltransferase subfamily 4-like N-terminal" evidence="1">
    <location>
        <begin position="31"/>
        <end position="136"/>
    </location>
</feature>
<dbReference type="EMBL" id="JAVDVI010000007">
    <property type="protein sequence ID" value="MDR6967859.1"/>
    <property type="molecule type" value="Genomic_DNA"/>
</dbReference>
<reference evidence="2 3" key="1">
    <citation type="submission" date="2023-07" db="EMBL/GenBank/DDBJ databases">
        <title>Sorghum-associated microbial communities from plants grown in Nebraska, USA.</title>
        <authorList>
            <person name="Schachtman D."/>
        </authorList>
    </citation>
    <scope>NUCLEOTIDE SEQUENCE [LARGE SCALE GENOMIC DNA]</scope>
    <source>
        <strain evidence="2 3">3773</strain>
    </source>
</reference>
<dbReference type="PANTHER" id="PTHR45947:SF15">
    <property type="entry name" value="TEICHURONIC ACID BIOSYNTHESIS GLYCOSYLTRANSFERASE TUAC-RELATED"/>
    <property type="match status" value="1"/>
</dbReference>
<comment type="caution">
    <text evidence="2">The sequence shown here is derived from an EMBL/GenBank/DDBJ whole genome shotgun (WGS) entry which is preliminary data.</text>
</comment>
<dbReference type="RefSeq" id="WP_310026228.1">
    <property type="nucleotide sequence ID" value="NZ_JAVDVI010000007.1"/>
</dbReference>
<dbReference type="SUPFAM" id="SSF53756">
    <property type="entry name" value="UDP-Glycosyltransferase/glycogen phosphorylase"/>
    <property type="match status" value="1"/>
</dbReference>
<dbReference type="Gene3D" id="3.40.50.2000">
    <property type="entry name" value="Glycogen Phosphorylase B"/>
    <property type="match status" value="2"/>
</dbReference>
<dbReference type="PANTHER" id="PTHR45947">
    <property type="entry name" value="SULFOQUINOVOSYL TRANSFERASE SQD2"/>
    <property type="match status" value="1"/>
</dbReference>
<dbReference type="Pfam" id="PF13439">
    <property type="entry name" value="Glyco_transf_4"/>
    <property type="match status" value="1"/>
</dbReference>
<dbReference type="InterPro" id="IPR050194">
    <property type="entry name" value="Glycosyltransferase_grp1"/>
</dbReference>
<organism evidence="2 3">
    <name type="scientific">Flavobacterium arsenatis</name>
    <dbReference type="NCBI Taxonomy" id="1484332"/>
    <lineage>
        <taxon>Bacteria</taxon>
        <taxon>Pseudomonadati</taxon>
        <taxon>Bacteroidota</taxon>
        <taxon>Flavobacteriia</taxon>
        <taxon>Flavobacteriales</taxon>
        <taxon>Flavobacteriaceae</taxon>
        <taxon>Flavobacterium</taxon>
    </lineage>
</organism>
<proteinExistence type="predicted"/>
<accession>A0ABU1TPK3</accession>
<evidence type="ECO:0000259" key="1">
    <source>
        <dbReference type="Pfam" id="PF13439"/>
    </source>
</evidence>
<protein>
    <submittedName>
        <fullName evidence="2">Glycosyltransferase involved in cell wall biosynthesis</fullName>
    </submittedName>
</protein>
<evidence type="ECO:0000313" key="3">
    <source>
        <dbReference type="Proteomes" id="UP001255185"/>
    </source>
</evidence>
<sequence>MKVLIVCSGNSQNICFITDQAESLKKIGVEISFYLIKGSGIKGYLKNYSLMLQAIKEFKPDLIHAHYGLSGLLSVLQRKIPVVTTYHGSDINDKKAFLLSKISIFLSKKNIFVSQKLKEKAGNIKGEVIPCGIDVSLFKPMDKEESRKLMKLELSKTYILFSSSFDNKVKNYDLARKAVESIENKNVELIELNGYGRNEVALLFNAVDVAIMTSFNEGSPQFIKEAMACKTPLVSTDVGDVSDLIHNVSGCYLTSYNDIEVGRDLTKALNFAKSESKTKGRLKILEKGLDEVSIANKILELYKEMLHHK</sequence>
<name>A0ABU1TPK3_9FLAO</name>